<dbReference type="Gene3D" id="3.40.190.10">
    <property type="entry name" value="Periplasmic binding protein-like II"/>
    <property type="match status" value="1"/>
</dbReference>
<keyword evidence="3" id="KW-0813">Transport</keyword>
<dbReference type="Gene3D" id="3.90.76.10">
    <property type="entry name" value="Dipeptide-binding Protein, Domain 1"/>
    <property type="match status" value="1"/>
</dbReference>
<evidence type="ECO:0000259" key="6">
    <source>
        <dbReference type="Pfam" id="PF00496"/>
    </source>
</evidence>
<name>A0ABS5DTK9_9BURK</name>
<dbReference type="PANTHER" id="PTHR30290:SF10">
    <property type="entry name" value="PERIPLASMIC OLIGOPEPTIDE-BINDING PROTEIN-RELATED"/>
    <property type="match status" value="1"/>
</dbReference>
<feature type="chain" id="PRO_5047133222" evidence="5">
    <location>
        <begin position="24"/>
        <end position="612"/>
    </location>
</feature>
<comment type="similarity">
    <text evidence="2">Belongs to the bacterial solute-binding protein 5 family.</text>
</comment>
<accession>A0ABS5DTK9</accession>
<dbReference type="Pfam" id="PF00496">
    <property type="entry name" value="SBP_bac_5"/>
    <property type="match status" value="1"/>
</dbReference>
<keyword evidence="8" id="KW-1185">Reference proteome</keyword>
<comment type="subcellular location">
    <subcellularLocation>
        <location evidence="1">Cell envelope</location>
    </subcellularLocation>
</comment>
<dbReference type="RefSeq" id="WP_210806365.1">
    <property type="nucleotide sequence ID" value="NZ_JAGQDG010000001.1"/>
</dbReference>
<evidence type="ECO:0000313" key="7">
    <source>
        <dbReference type="EMBL" id="MBQ0934478.1"/>
    </source>
</evidence>
<dbReference type="Gene3D" id="3.10.105.10">
    <property type="entry name" value="Dipeptide-binding Protein, Domain 3"/>
    <property type="match status" value="1"/>
</dbReference>
<dbReference type="InterPro" id="IPR000914">
    <property type="entry name" value="SBP_5_dom"/>
</dbReference>
<evidence type="ECO:0000256" key="1">
    <source>
        <dbReference type="ARBA" id="ARBA00004196"/>
    </source>
</evidence>
<sequence>MKRLLSAATVVVGLCGLSGWAWAGPEAAPAKGSPDEKVLRYSFRIAETGFDPVQISDLYSRTVAASIFDAPLQWEFLARPFRYRLNTLSEMPTVSADYKTFTFKVKPGIYFAPAPEFKGVKRELVAADYVYSWKRHYDPMWKSTNLYILENFKILGLSELRKELMAAKKPFDYDREVEGLKVIDKYTFQVKTAEPMPRLVEQFTDGSTWGAVAREVIEAHGLKAMEHPVGTGPFMLGQWRRSSRIELVKNPHYREEFYSEEAPAGDAQAEAAVAKLKGKRLPLIDRVEIAIIEENQPRWLAFLNGEHDILEEVPAEFATMVLPNNQLAPNLQKKGIQMVRYPRADVAVTYFNMEDPVVGGYEPDKVALRRAISLGVDLDTEIRLVRKGQAVASQGPIAPGTWGFQKDFKSEMSDYDPARAKALLEMAGYVDKNGDGWRDLPDGSALELNIATQPDQLSRQLAELWKKNMNRLGIKTRFTPAKWPENLKAANAGKLQMWGVGWSAGVPDGDTFLALGDGKSKGQANKSRFDLPEFNRLYALQKTLPNGPERMAAMTQAQRLMVAYAPYKLHVHRIFSDLSQPWVIGYHRNVFLRESWKWIDIDLEKRRQALGK</sequence>
<reference evidence="7 8" key="1">
    <citation type="submission" date="2021-04" db="EMBL/GenBank/DDBJ databases">
        <title>The genome sequence of type strain Ideonella paludis KCTC 32238.</title>
        <authorList>
            <person name="Liu Y."/>
        </authorList>
    </citation>
    <scope>NUCLEOTIDE SEQUENCE [LARGE SCALE GENOMIC DNA]</scope>
    <source>
        <strain evidence="7 8">KCTC 32238</strain>
    </source>
</reference>
<feature type="signal peptide" evidence="5">
    <location>
        <begin position="1"/>
        <end position="23"/>
    </location>
</feature>
<dbReference type="InterPro" id="IPR030678">
    <property type="entry name" value="Peptide/Ni-bd"/>
</dbReference>
<organism evidence="7 8">
    <name type="scientific">Ideonella paludis</name>
    <dbReference type="NCBI Taxonomy" id="1233411"/>
    <lineage>
        <taxon>Bacteria</taxon>
        <taxon>Pseudomonadati</taxon>
        <taxon>Pseudomonadota</taxon>
        <taxon>Betaproteobacteria</taxon>
        <taxon>Burkholderiales</taxon>
        <taxon>Sphaerotilaceae</taxon>
        <taxon>Ideonella</taxon>
    </lineage>
</organism>
<dbReference type="SUPFAM" id="SSF53850">
    <property type="entry name" value="Periplasmic binding protein-like II"/>
    <property type="match status" value="1"/>
</dbReference>
<dbReference type="Proteomes" id="UP000672097">
    <property type="component" value="Unassembled WGS sequence"/>
</dbReference>
<proteinExistence type="inferred from homology"/>
<dbReference type="PIRSF" id="PIRSF002741">
    <property type="entry name" value="MppA"/>
    <property type="match status" value="1"/>
</dbReference>
<evidence type="ECO:0000256" key="2">
    <source>
        <dbReference type="ARBA" id="ARBA00005695"/>
    </source>
</evidence>
<evidence type="ECO:0000256" key="3">
    <source>
        <dbReference type="ARBA" id="ARBA00022448"/>
    </source>
</evidence>
<dbReference type="InterPro" id="IPR039424">
    <property type="entry name" value="SBP_5"/>
</dbReference>
<evidence type="ECO:0000313" key="8">
    <source>
        <dbReference type="Proteomes" id="UP000672097"/>
    </source>
</evidence>
<dbReference type="EMBL" id="JAGQDG010000001">
    <property type="protein sequence ID" value="MBQ0934478.1"/>
    <property type="molecule type" value="Genomic_DNA"/>
</dbReference>
<evidence type="ECO:0000256" key="4">
    <source>
        <dbReference type="ARBA" id="ARBA00022729"/>
    </source>
</evidence>
<gene>
    <name evidence="7" type="ORF">KAK11_03980</name>
</gene>
<comment type="caution">
    <text evidence="7">The sequence shown here is derived from an EMBL/GenBank/DDBJ whole genome shotgun (WGS) entry which is preliminary data.</text>
</comment>
<keyword evidence="4 5" id="KW-0732">Signal</keyword>
<protein>
    <submittedName>
        <fullName evidence="7">Bicyclomycin resistance protein</fullName>
    </submittedName>
</protein>
<feature type="domain" description="Solute-binding protein family 5" evidence="6">
    <location>
        <begin position="90"/>
        <end position="520"/>
    </location>
</feature>
<dbReference type="PANTHER" id="PTHR30290">
    <property type="entry name" value="PERIPLASMIC BINDING COMPONENT OF ABC TRANSPORTER"/>
    <property type="match status" value="1"/>
</dbReference>
<evidence type="ECO:0000256" key="5">
    <source>
        <dbReference type="SAM" id="SignalP"/>
    </source>
</evidence>